<dbReference type="RefSeq" id="WP_014833253.1">
    <property type="nucleotide sequence ID" value="NZ_CABGZE010000003.1"/>
</dbReference>
<comment type="caution">
    <text evidence="1">The sequence shown here is derived from an EMBL/GenBank/DDBJ whole genome shotgun (WGS) entry which is preliminary data.</text>
</comment>
<proteinExistence type="predicted"/>
<organism evidence="1 2">
    <name type="scientific">Enterobacter cloacae</name>
    <dbReference type="NCBI Taxonomy" id="550"/>
    <lineage>
        <taxon>Bacteria</taxon>
        <taxon>Pseudomonadati</taxon>
        <taxon>Pseudomonadota</taxon>
        <taxon>Gammaproteobacteria</taxon>
        <taxon>Enterobacterales</taxon>
        <taxon>Enterobacteriaceae</taxon>
        <taxon>Enterobacter</taxon>
        <taxon>Enterobacter cloacae complex</taxon>
    </lineage>
</organism>
<dbReference type="SUPFAM" id="SSF56112">
    <property type="entry name" value="Protein kinase-like (PK-like)"/>
    <property type="match status" value="1"/>
</dbReference>
<evidence type="ECO:0000313" key="1">
    <source>
        <dbReference type="EMBL" id="RSB33559.1"/>
    </source>
</evidence>
<sequence length="368" mass="42328">MNTFTHARQQAQLSFIASAENIVVGDSRHCPMAPEKLMQLSSSDPCVVECFDGGLTAQVLHLCIEGRHYTLKQKRHEALVRNTDGQTSFLNEVQRRADFTRLKNDPLWAGRFDHIVPTIYANFRQGIILSPWLPGHSPEKVDEDLFEQVLSTLMACEEAGLMEWDLCPGNLLMDNGHLWLFDFGYMYPFQPLQSYNSNGLQDPLFHACERFETRFFFGRLLEENQPEAVQLSQYHALKTVALKHYRHKREKLASQGADAAVLVWLDAIITRWQQALRDNQSLQRGFTIEAFRSHVLDVEDDLHGQSCTPLTLKRIEYITQSIQACYEVLNEGGALFYDNKGKSQRALLAQYQRKRQLACDAMQPQYKR</sequence>
<protein>
    <submittedName>
        <fullName evidence="1">Phosphotransferase</fullName>
    </submittedName>
</protein>
<name>A0A3R8ZDK9_ENTCL</name>
<accession>A0A3R8ZDK9</accession>
<reference evidence="1 2" key="1">
    <citation type="submission" date="2018-10" db="EMBL/GenBank/DDBJ databases">
        <title>Transmission dynamics of multidrug resistant bacteria on intensive care unit surfaces.</title>
        <authorList>
            <person name="D'Souza A.W."/>
            <person name="Potter R.F."/>
            <person name="Wallace M."/>
            <person name="Shupe A."/>
            <person name="Patel S."/>
            <person name="Sun S."/>
            <person name="Gul D."/>
            <person name="Kwon J.H."/>
            <person name="Andleeb S."/>
            <person name="Burnham C.-A.D."/>
            <person name="Dantas G."/>
        </authorList>
    </citation>
    <scope>NUCLEOTIDE SEQUENCE [LARGE SCALE GENOMIC DNA]</scope>
    <source>
        <strain evidence="1 2">EC_073</strain>
    </source>
</reference>
<dbReference type="EMBL" id="RHWT01000002">
    <property type="protein sequence ID" value="RSB33559.1"/>
    <property type="molecule type" value="Genomic_DNA"/>
</dbReference>
<gene>
    <name evidence="1" type="ORF">EGK68_03675</name>
</gene>
<dbReference type="InterPro" id="IPR011009">
    <property type="entry name" value="Kinase-like_dom_sf"/>
</dbReference>
<dbReference type="GO" id="GO:0016740">
    <property type="term" value="F:transferase activity"/>
    <property type="evidence" value="ECO:0007669"/>
    <property type="project" value="UniProtKB-KW"/>
</dbReference>
<keyword evidence="1" id="KW-0808">Transferase</keyword>
<dbReference type="AlphaFoldDB" id="A0A3R8ZDK9"/>
<evidence type="ECO:0000313" key="2">
    <source>
        <dbReference type="Proteomes" id="UP000275321"/>
    </source>
</evidence>
<dbReference type="Proteomes" id="UP000275321">
    <property type="component" value="Unassembled WGS sequence"/>
</dbReference>